<keyword evidence="3" id="KW-1185">Reference proteome</keyword>
<comment type="caution">
    <text evidence="2">The sequence shown here is derived from an EMBL/GenBank/DDBJ whole genome shotgun (WGS) entry which is preliminary data.</text>
</comment>
<gene>
    <name evidence="2" type="ORF">R1flu_001525</name>
</gene>
<dbReference type="AlphaFoldDB" id="A0ABD1Y3Z7"/>
<feature type="region of interest" description="Disordered" evidence="1">
    <location>
        <begin position="63"/>
        <end position="83"/>
    </location>
</feature>
<sequence>MINLEKPEQATVDGRTANQLRCSNALLERSARTRAWFCKMATGQYVNHGSGLQAETCLWPEGRSRTCDSRSPLEDEKRHSRFM</sequence>
<evidence type="ECO:0000313" key="3">
    <source>
        <dbReference type="Proteomes" id="UP001605036"/>
    </source>
</evidence>
<dbReference type="EMBL" id="JBHFFA010000006">
    <property type="protein sequence ID" value="KAL2621320.1"/>
    <property type="molecule type" value="Genomic_DNA"/>
</dbReference>
<evidence type="ECO:0000256" key="1">
    <source>
        <dbReference type="SAM" id="MobiDB-lite"/>
    </source>
</evidence>
<name>A0ABD1Y3Z7_9MARC</name>
<accession>A0ABD1Y3Z7</accession>
<evidence type="ECO:0000313" key="2">
    <source>
        <dbReference type="EMBL" id="KAL2621320.1"/>
    </source>
</evidence>
<protein>
    <submittedName>
        <fullName evidence="2">Uncharacterized protein</fullName>
    </submittedName>
</protein>
<reference evidence="2 3" key="1">
    <citation type="submission" date="2024-09" db="EMBL/GenBank/DDBJ databases">
        <title>Chromosome-scale assembly of Riccia fluitans.</title>
        <authorList>
            <person name="Paukszto L."/>
            <person name="Sawicki J."/>
            <person name="Karawczyk K."/>
            <person name="Piernik-Szablinska J."/>
            <person name="Szczecinska M."/>
            <person name="Mazdziarz M."/>
        </authorList>
    </citation>
    <scope>NUCLEOTIDE SEQUENCE [LARGE SCALE GENOMIC DNA]</scope>
    <source>
        <strain evidence="2">Rf_01</strain>
        <tissue evidence="2">Aerial parts of the thallus</tissue>
    </source>
</reference>
<dbReference type="Proteomes" id="UP001605036">
    <property type="component" value="Unassembled WGS sequence"/>
</dbReference>
<proteinExistence type="predicted"/>
<organism evidence="2 3">
    <name type="scientific">Riccia fluitans</name>
    <dbReference type="NCBI Taxonomy" id="41844"/>
    <lineage>
        <taxon>Eukaryota</taxon>
        <taxon>Viridiplantae</taxon>
        <taxon>Streptophyta</taxon>
        <taxon>Embryophyta</taxon>
        <taxon>Marchantiophyta</taxon>
        <taxon>Marchantiopsida</taxon>
        <taxon>Marchantiidae</taxon>
        <taxon>Marchantiales</taxon>
        <taxon>Ricciaceae</taxon>
        <taxon>Riccia</taxon>
    </lineage>
</organism>